<name>A0ACC3DXL7_9PEZI</name>
<dbReference type="EMBL" id="JAWDJW010000116">
    <property type="protein sequence ID" value="KAK3081604.1"/>
    <property type="molecule type" value="Genomic_DNA"/>
</dbReference>
<accession>A0ACC3DXL7</accession>
<keyword evidence="2" id="KW-1185">Reference proteome</keyword>
<dbReference type="Proteomes" id="UP001186974">
    <property type="component" value="Unassembled WGS sequence"/>
</dbReference>
<organism evidence="1 2">
    <name type="scientific">Coniosporium uncinatum</name>
    <dbReference type="NCBI Taxonomy" id="93489"/>
    <lineage>
        <taxon>Eukaryota</taxon>
        <taxon>Fungi</taxon>
        <taxon>Dikarya</taxon>
        <taxon>Ascomycota</taxon>
        <taxon>Pezizomycotina</taxon>
        <taxon>Dothideomycetes</taxon>
        <taxon>Dothideomycetes incertae sedis</taxon>
        <taxon>Coniosporium</taxon>
    </lineage>
</organism>
<comment type="caution">
    <text evidence="1">The sequence shown here is derived from an EMBL/GenBank/DDBJ whole genome shotgun (WGS) entry which is preliminary data.</text>
</comment>
<gene>
    <name evidence="1" type="ORF">LTS18_004924</name>
</gene>
<proteinExistence type="predicted"/>
<protein>
    <submittedName>
        <fullName evidence="1">Uncharacterized protein</fullName>
    </submittedName>
</protein>
<sequence length="381" mass="41538">MSKSRSDLPDNGLVRRNGKALDSVQEEGPFREPPDEQLSRSIDGSVRQTRRPDSVTSGSIFIDRFKRPAKEGFPQLDKALDTSSRRAKTSSVSHMATQSAPPNQILLPPQSGDLILRTEPGRASSTGQSKKPPSTAPSVLSSSSHRRPPPQSGELALRAESSRKGTKTSSSQGTPSTASPTQCGSSGHRALHGSGELTKQGRSAPSSSQEPKQRPPSLAASMQSQASSHRTQPSSLPVPTAQQLQLLPAPKPVPRRQYRCPVMYDENRSISILLPEGTLYYLANRGFEIVVESRREERISEAGNDQQKDDAILVLHEKVEAACNSGPLQVVVYDVASGEQAEVSRAEIRVIKDSEERLRVRTREIEVFIERDLSKKAEPEA</sequence>
<evidence type="ECO:0000313" key="1">
    <source>
        <dbReference type="EMBL" id="KAK3081604.1"/>
    </source>
</evidence>
<evidence type="ECO:0000313" key="2">
    <source>
        <dbReference type="Proteomes" id="UP001186974"/>
    </source>
</evidence>
<reference evidence="1" key="1">
    <citation type="submission" date="2024-09" db="EMBL/GenBank/DDBJ databases">
        <title>Black Yeasts Isolated from many extreme environments.</title>
        <authorList>
            <person name="Coleine C."/>
            <person name="Stajich J.E."/>
            <person name="Selbmann L."/>
        </authorList>
    </citation>
    <scope>NUCLEOTIDE SEQUENCE</scope>
    <source>
        <strain evidence="1">CCFEE 5737</strain>
    </source>
</reference>